<evidence type="ECO:0000259" key="11">
    <source>
        <dbReference type="PROSITE" id="PS50126"/>
    </source>
</evidence>
<dbReference type="EC" id="1.17.7.4" evidence="10"/>
<keyword evidence="10" id="KW-0414">Isoprene biosynthesis</keyword>
<reference evidence="12" key="2">
    <citation type="submission" date="2020-01" db="EMBL/GenBank/DDBJ databases">
        <authorList>
            <person name="Hornung B."/>
        </authorList>
    </citation>
    <scope>NUCLEOTIDE SEQUENCE</scope>
    <source>
        <strain evidence="12">PacBioINE</strain>
    </source>
</reference>
<keyword evidence="3 10" id="KW-0479">Metal-binding</keyword>
<evidence type="ECO:0000256" key="5">
    <source>
        <dbReference type="ARBA" id="ARBA00022884"/>
    </source>
</evidence>
<comment type="similarity">
    <text evidence="1">Belongs to the bacterial ribosomal protein bS1 family.</text>
</comment>
<feature type="binding site" evidence="10">
    <location>
        <position position="215"/>
    </location>
    <ligand>
        <name>dimethylallyl diphosphate</name>
        <dbReference type="ChEBI" id="CHEBI:57623"/>
    </ligand>
</feature>
<comment type="cofactor">
    <cofactor evidence="10">
        <name>[4Fe-4S] cluster</name>
        <dbReference type="ChEBI" id="CHEBI:49883"/>
    </cofactor>
    <text evidence="10">Binds 1 [4Fe-4S] cluster per subunit.</text>
</comment>
<keyword evidence="9" id="KW-0687">Ribonucleoprotein</keyword>
<evidence type="ECO:0000256" key="2">
    <source>
        <dbReference type="ARBA" id="ARBA00022485"/>
    </source>
</evidence>
<dbReference type="Gene3D" id="3.40.50.11270">
    <property type="match status" value="1"/>
</dbReference>
<feature type="binding site" evidence="10">
    <location>
        <position position="39"/>
    </location>
    <ligand>
        <name>dimethylallyl diphosphate</name>
        <dbReference type="ChEBI" id="CHEBI:57623"/>
    </ligand>
</feature>
<dbReference type="GO" id="GO:0051745">
    <property type="term" value="F:4-hydroxy-3-methylbut-2-enyl diphosphate reductase activity"/>
    <property type="evidence" value="ECO:0007669"/>
    <property type="project" value="UniProtKB-UniRule"/>
</dbReference>
<dbReference type="GO" id="GO:0006412">
    <property type="term" value="P:translation"/>
    <property type="evidence" value="ECO:0007669"/>
    <property type="project" value="TreeGrafter"/>
</dbReference>
<dbReference type="InterPro" id="IPR035104">
    <property type="entry name" value="Ribosomal_protein_S1-like"/>
</dbReference>
<dbReference type="GO" id="GO:0050992">
    <property type="term" value="P:dimethylallyl diphosphate biosynthetic process"/>
    <property type="evidence" value="ECO:0007669"/>
    <property type="project" value="UniProtKB-UniRule"/>
</dbReference>
<keyword evidence="2 10" id="KW-0004">4Fe-4S</keyword>
<evidence type="ECO:0000256" key="9">
    <source>
        <dbReference type="ARBA" id="ARBA00023274"/>
    </source>
</evidence>
<dbReference type="CDD" id="cd13944">
    <property type="entry name" value="lytB_ispH"/>
    <property type="match status" value="1"/>
</dbReference>
<dbReference type="Gene3D" id="2.40.50.140">
    <property type="entry name" value="Nucleic acid-binding proteins"/>
    <property type="match status" value="4"/>
</dbReference>
<feature type="binding site" evidence="10">
    <location>
        <position position="215"/>
    </location>
    <ligand>
        <name>isopentenyl diphosphate</name>
        <dbReference type="ChEBI" id="CHEBI:128769"/>
    </ligand>
</feature>
<dbReference type="InterPro" id="IPR050437">
    <property type="entry name" value="Ribos_protein_bS1-like"/>
</dbReference>
<evidence type="ECO:0000313" key="13">
    <source>
        <dbReference type="EMBL" id="CEJ08125.1"/>
    </source>
</evidence>
<keyword evidence="4" id="KW-0677">Repeat</keyword>
<feature type="binding site" evidence="10">
    <location>
        <position position="217"/>
    </location>
    <ligand>
        <name>dimethylallyl diphosphate</name>
        <dbReference type="ChEBI" id="CHEBI:57623"/>
    </ligand>
</feature>
<feature type="domain" description="S1 motif" evidence="11">
    <location>
        <begin position="583"/>
        <end position="652"/>
    </location>
</feature>
<dbReference type="SUPFAM" id="SSF50249">
    <property type="entry name" value="Nucleic acid-binding proteins"/>
    <property type="match status" value="4"/>
</dbReference>
<dbReference type="HAMAP" id="MF_00191">
    <property type="entry name" value="IspH"/>
    <property type="match status" value="1"/>
</dbReference>
<keyword evidence="7 10" id="KW-0408">Iron</keyword>
<comment type="function">
    <text evidence="10">Catalyzes the conversion of 1-hydroxy-2-methyl-2-(E)-butenyl 4-diphosphate (HMBPP) into a mixture of isopentenyl diphosphate (IPP) and dimethylallyl diphosphate (DMAPP). Acts in the terminal step of the DOXP/MEP pathway for isoprenoid precursor biosynthesis.</text>
</comment>
<evidence type="ECO:0000256" key="1">
    <source>
        <dbReference type="ARBA" id="ARBA00006767"/>
    </source>
</evidence>
<dbReference type="GO" id="GO:0003735">
    <property type="term" value="F:structural constituent of ribosome"/>
    <property type="evidence" value="ECO:0007669"/>
    <property type="project" value="TreeGrafter"/>
</dbReference>
<dbReference type="InterPro" id="IPR003451">
    <property type="entry name" value="LytB/IspH"/>
</dbReference>
<dbReference type="GO" id="GO:0051539">
    <property type="term" value="F:4 iron, 4 sulfur cluster binding"/>
    <property type="evidence" value="ECO:0007669"/>
    <property type="project" value="UniProtKB-UniRule"/>
</dbReference>
<dbReference type="EMBL" id="CDGJ01000078">
    <property type="protein sequence ID" value="CEJ08125.1"/>
    <property type="molecule type" value="Genomic_DNA"/>
</dbReference>
<dbReference type="RefSeq" id="WP_240985472.1">
    <property type="nucleotide sequence ID" value="NZ_CDGJ01000078.1"/>
</dbReference>
<feature type="binding site" evidence="10">
    <location>
        <position position="258"/>
    </location>
    <ligand>
        <name>dimethylallyl diphosphate</name>
        <dbReference type="ChEBI" id="CHEBI:57623"/>
    </ligand>
</feature>
<keyword evidence="10 12" id="KW-0560">Oxidoreductase</keyword>
<feature type="binding site" evidence="10">
    <location>
        <position position="121"/>
    </location>
    <ligand>
        <name>dimethylallyl diphosphate</name>
        <dbReference type="ChEBI" id="CHEBI:57623"/>
    </ligand>
</feature>
<keyword evidence="6" id="KW-0689">Ribosomal protein</keyword>
<sequence length="692" mass="75617">MRVIRAAKAGFCFGVKRALELAERTAGVSETVSLGPLIHNQQVVERMAEKGLRVVDTLDGLGRTPTLIVRSHGLPPSVYETARRAAMEIVDATCPFVQKAQRLAAEAAEVSQVIVVGDKNHPEVQGILGWAGPRAIAIEKLEEARELPYFSSLAVLAQTTQPAENFRRIVSELENHTDSLTVHNTICNATEERQTAARELAKTVDVMVVAGGRNSANTRKLADICAGLTRTYLIETAVELQKIWFAGAVTAGLTAGASTPDWIIEEVYRKMAEMNEMDSQTMATESVREEEPAEETAADLEHADLEHKERNMESWDEGLQGIHRGALVSGTVVKITDDEVFVDIGWKSEGVISLRELSVAKVHKPEEVVSLGDSITALVLRVENEEGYPVLSKRRAGEMEAVQHLEEVYENKGEIRAKVAEVVKGGLLVDVGMRGFVPASQIQLNYVEDLNQFLGQTLRLRIIDFDRDKKKVVLSQKVILGEEQSSKRAHLLETLQEGETVQGIVRRLTSFGAFVDIGGIDGLLHVSDMAYSRVKHPSEIVQVGEEIEVRVLRIDRENGKISLGLKQLKESPWASAAEKYPVGSMVSGKVVRLAPFGAFVQLEDGIDALIHISQLADHRIAKVEDAVQVGDMISAKVIEVKAGEKRISLSIREALNEAAARNNAEALAAQEDVAPVTIGEALSGTPAEERED</sequence>
<feature type="binding site" evidence="10">
    <location>
        <position position="12"/>
    </location>
    <ligand>
        <name>[4Fe-4S] cluster</name>
        <dbReference type="ChEBI" id="CHEBI:49883"/>
    </ligand>
</feature>
<evidence type="ECO:0000313" key="14">
    <source>
        <dbReference type="Proteomes" id="UP001071230"/>
    </source>
</evidence>
<feature type="binding site" evidence="10">
    <location>
        <position position="217"/>
    </location>
    <ligand>
        <name>(2E)-4-hydroxy-3-methylbut-2-enyl diphosphate</name>
        <dbReference type="ChEBI" id="CHEBI:128753"/>
    </ligand>
</feature>
<dbReference type="InterPro" id="IPR003029">
    <property type="entry name" value="S1_domain"/>
</dbReference>
<feature type="binding site" evidence="10">
    <location>
        <position position="187"/>
    </location>
    <ligand>
        <name>[4Fe-4S] cluster</name>
        <dbReference type="ChEBI" id="CHEBI:49883"/>
    </ligand>
</feature>
<dbReference type="NCBIfam" id="NF005208">
    <property type="entry name" value="PRK06676.1"/>
    <property type="match status" value="1"/>
</dbReference>
<dbReference type="GO" id="GO:0003729">
    <property type="term" value="F:mRNA binding"/>
    <property type="evidence" value="ECO:0007669"/>
    <property type="project" value="TreeGrafter"/>
</dbReference>
<name>A0A8S0WGN4_9FIRM</name>
<proteinExistence type="inferred from homology"/>
<dbReference type="Proteomes" id="UP001071230">
    <property type="component" value="Unassembled WGS sequence"/>
</dbReference>
<feature type="binding site" evidence="10">
    <location>
        <position position="258"/>
    </location>
    <ligand>
        <name>(2E)-4-hydroxy-3-methylbut-2-enyl diphosphate</name>
        <dbReference type="ChEBI" id="CHEBI:128753"/>
    </ligand>
</feature>
<dbReference type="GO" id="GO:0019288">
    <property type="term" value="P:isopentenyl diphosphate biosynthetic process, methylerythritol 4-phosphate pathway"/>
    <property type="evidence" value="ECO:0007669"/>
    <property type="project" value="UniProtKB-UniRule"/>
</dbReference>
<comment type="catalytic activity">
    <reaction evidence="10">
        <text>isopentenyl diphosphate + 2 oxidized [2Fe-2S]-[ferredoxin] + H2O = (2E)-4-hydroxy-3-methylbut-2-enyl diphosphate + 2 reduced [2Fe-2S]-[ferredoxin] + 2 H(+)</text>
        <dbReference type="Rhea" id="RHEA:24488"/>
        <dbReference type="Rhea" id="RHEA-COMP:10000"/>
        <dbReference type="Rhea" id="RHEA-COMP:10001"/>
        <dbReference type="ChEBI" id="CHEBI:15377"/>
        <dbReference type="ChEBI" id="CHEBI:15378"/>
        <dbReference type="ChEBI" id="CHEBI:33737"/>
        <dbReference type="ChEBI" id="CHEBI:33738"/>
        <dbReference type="ChEBI" id="CHEBI:128753"/>
        <dbReference type="ChEBI" id="CHEBI:128769"/>
        <dbReference type="EC" id="1.17.7.4"/>
    </reaction>
</comment>
<dbReference type="NCBIfam" id="NF000907">
    <property type="entry name" value="PRK00087.1"/>
    <property type="match status" value="1"/>
</dbReference>
<feature type="active site" description="Proton donor" evidence="10">
    <location>
        <position position="123"/>
    </location>
</feature>
<accession>A0A8S0WGN4</accession>
<feature type="domain" description="S1 motif" evidence="11">
    <location>
        <begin position="498"/>
        <end position="566"/>
    </location>
</feature>
<comment type="caution">
    <text evidence="10">Lacks conserved residue(s) required for the propagation of feature annotation.</text>
</comment>
<comment type="pathway">
    <text evidence="10">Isoprenoid biosynthesis; dimethylallyl diphosphate biosynthesis; dimethylallyl diphosphate from (2E)-4-hydroxy-3-methylbutenyl diphosphate: step 1/1.</text>
</comment>
<dbReference type="EMBL" id="LR746496">
    <property type="protein sequence ID" value="CAA7602032.1"/>
    <property type="molecule type" value="Genomic_DNA"/>
</dbReference>
<comment type="catalytic activity">
    <reaction evidence="10">
        <text>dimethylallyl diphosphate + 2 oxidized [2Fe-2S]-[ferredoxin] + H2O = (2E)-4-hydroxy-3-methylbut-2-enyl diphosphate + 2 reduced [2Fe-2S]-[ferredoxin] + 2 H(+)</text>
        <dbReference type="Rhea" id="RHEA:24825"/>
        <dbReference type="Rhea" id="RHEA-COMP:10000"/>
        <dbReference type="Rhea" id="RHEA-COMP:10001"/>
        <dbReference type="ChEBI" id="CHEBI:15377"/>
        <dbReference type="ChEBI" id="CHEBI:15378"/>
        <dbReference type="ChEBI" id="CHEBI:33737"/>
        <dbReference type="ChEBI" id="CHEBI:33738"/>
        <dbReference type="ChEBI" id="CHEBI:57623"/>
        <dbReference type="ChEBI" id="CHEBI:128753"/>
        <dbReference type="EC" id="1.17.7.4"/>
    </reaction>
</comment>
<feature type="binding site" evidence="10">
    <location>
        <position position="72"/>
    </location>
    <ligand>
        <name>dimethylallyl diphosphate</name>
        <dbReference type="ChEBI" id="CHEBI:57623"/>
    </ligand>
</feature>
<protein>
    <recommendedName>
        <fullName evidence="10">4-hydroxy-3-methylbut-2-enyl diphosphate reductase</fullName>
        <shortName evidence="10">HMBPP reductase</shortName>
        <ecNumber evidence="10">1.17.7.4</ecNumber>
    </recommendedName>
</protein>
<dbReference type="PRINTS" id="PR00681">
    <property type="entry name" value="RIBOSOMALS1"/>
</dbReference>
<feature type="binding site" evidence="10">
    <location>
        <position position="159"/>
    </location>
    <ligand>
        <name>(2E)-4-hydroxy-3-methylbut-2-enyl diphosphate</name>
        <dbReference type="ChEBI" id="CHEBI:128753"/>
    </ligand>
</feature>
<dbReference type="Gene3D" id="3.40.1010.20">
    <property type="entry name" value="4-hydroxy-3-methylbut-2-enyl diphosphate reductase, catalytic domain"/>
    <property type="match status" value="2"/>
</dbReference>
<dbReference type="KEGG" id="aacx:DEACI_2704"/>
<reference evidence="13" key="1">
    <citation type="submission" date="2014-11" db="EMBL/GenBank/DDBJ databases">
        <authorList>
            <person name="Hornung B.V."/>
        </authorList>
    </citation>
    <scope>NUCLEOTIDE SEQUENCE</scope>
    <source>
        <strain evidence="13">INE</strain>
    </source>
</reference>
<dbReference type="Pfam" id="PF02401">
    <property type="entry name" value="LYTB"/>
    <property type="match status" value="1"/>
</dbReference>
<dbReference type="NCBIfam" id="TIGR00216">
    <property type="entry name" value="ispH_lytB"/>
    <property type="match status" value="1"/>
</dbReference>
<dbReference type="AlphaFoldDB" id="A0A8S0WGN4"/>
<feature type="binding site" evidence="10">
    <location>
        <position position="258"/>
    </location>
    <ligand>
        <name>isopentenyl diphosphate</name>
        <dbReference type="ChEBI" id="CHEBI:128769"/>
    </ligand>
</feature>
<dbReference type="GO" id="GO:0022627">
    <property type="term" value="C:cytosolic small ribosomal subunit"/>
    <property type="evidence" value="ECO:0007669"/>
    <property type="project" value="TreeGrafter"/>
</dbReference>
<dbReference type="FunFam" id="2.40.50.140:FF:000018">
    <property type="entry name" value="30S ribosomal protein S1"/>
    <property type="match status" value="1"/>
</dbReference>
<feature type="binding site" evidence="10">
    <location>
        <position position="72"/>
    </location>
    <ligand>
        <name>(2E)-4-hydroxy-3-methylbut-2-enyl diphosphate</name>
        <dbReference type="ChEBI" id="CHEBI:128753"/>
    </ligand>
</feature>
<evidence type="ECO:0000256" key="4">
    <source>
        <dbReference type="ARBA" id="ARBA00022737"/>
    </source>
</evidence>
<dbReference type="Proteomes" id="UP000836597">
    <property type="component" value="Chromosome"/>
</dbReference>
<keyword evidence="14" id="KW-1185">Reference proteome</keyword>
<comment type="pathway">
    <text evidence="10">Isoprenoid biosynthesis; isopentenyl diphosphate biosynthesis via DXP pathway; isopentenyl diphosphate from 1-deoxy-D-xylulose 5-phosphate: step 6/6.</text>
</comment>
<dbReference type="GO" id="GO:0046872">
    <property type="term" value="F:metal ion binding"/>
    <property type="evidence" value="ECO:0007669"/>
    <property type="project" value="UniProtKB-KW"/>
</dbReference>
<feature type="binding site" evidence="10">
    <location>
        <position position="121"/>
    </location>
    <ligand>
        <name>isopentenyl diphosphate</name>
        <dbReference type="ChEBI" id="CHEBI:128769"/>
    </ligand>
</feature>
<dbReference type="CDD" id="cd05688">
    <property type="entry name" value="S1_RPS1_repeat_ec3"/>
    <property type="match status" value="1"/>
</dbReference>
<feature type="binding site" evidence="10">
    <location>
        <position position="39"/>
    </location>
    <ligand>
        <name>(2E)-4-hydroxy-3-methylbut-2-enyl diphosphate</name>
        <dbReference type="ChEBI" id="CHEBI:128753"/>
    </ligand>
</feature>
<feature type="domain" description="S1 motif" evidence="11">
    <location>
        <begin position="412"/>
        <end position="477"/>
    </location>
</feature>
<keyword evidence="8 10" id="KW-0411">Iron-sulfur</keyword>
<feature type="domain" description="S1 motif" evidence="11">
    <location>
        <begin position="325"/>
        <end position="394"/>
    </location>
</feature>
<dbReference type="CDD" id="cd05687">
    <property type="entry name" value="S1_RPS1_repeat_ec1_hs1"/>
    <property type="match status" value="1"/>
</dbReference>
<feature type="binding site" evidence="10">
    <location>
        <position position="121"/>
    </location>
    <ligand>
        <name>(2E)-4-hydroxy-3-methylbut-2-enyl diphosphate</name>
        <dbReference type="ChEBI" id="CHEBI:128753"/>
    </ligand>
</feature>
<dbReference type="PROSITE" id="PS50126">
    <property type="entry name" value="S1"/>
    <property type="match status" value="4"/>
</dbReference>
<evidence type="ECO:0000256" key="7">
    <source>
        <dbReference type="ARBA" id="ARBA00023004"/>
    </source>
</evidence>
<dbReference type="InterPro" id="IPR012340">
    <property type="entry name" value="NA-bd_OB-fold"/>
</dbReference>
<evidence type="ECO:0000256" key="6">
    <source>
        <dbReference type="ARBA" id="ARBA00022980"/>
    </source>
</evidence>
<gene>
    <name evidence="10" type="primary">ispH</name>
    <name evidence="13" type="ORF">DEACI_2600</name>
    <name evidence="12" type="ORF">DEACI_2704</name>
</gene>
<dbReference type="GO" id="GO:0016114">
    <property type="term" value="P:terpenoid biosynthetic process"/>
    <property type="evidence" value="ECO:0007669"/>
    <property type="project" value="UniProtKB-UniRule"/>
</dbReference>
<dbReference type="PANTHER" id="PTHR10724:SF7">
    <property type="entry name" value="SMALL RIBOSOMAL SUBUNIT PROTEIN BS1C"/>
    <property type="match status" value="1"/>
</dbReference>
<evidence type="ECO:0000256" key="8">
    <source>
        <dbReference type="ARBA" id="ARBA00023014"/>
    </source>
</evidence>
<feature type="binding site" evidence="10">
    <location>
        <position position="72"/>
    </location>
    <ligand>
        <name>isopentenyl diphosphate</name>
        <dbReference type="ChEBI" id="CHEBI:128769"/>
    </ligand>
</feature>
<dbReference type="SMART" id="SM00316">
    <property type="entry name" value="S1"/>
    <property type="match status" value="4"/>
</dbReference>
<comment type="similarity">
    <text evidence="10">Belongs to the IspH family.</text>
</comment>
<organism evidence="12">
    <name type="scientific">Acididesulfobacillus acetoxydans</name>
    <dbReference type="NCBI Taxonomy" id="1561005"/>
    <lineage>
        <taxon>Bacteria</taxon>
        <taxon>Bacillati</taxon>
        <taxon>Bacillota</taxon>
        <taxon>Clostridia</taxon>
        <taxon>Eubacteriales</taxon>
        <taxon>Peptococcaceae</taxon>
        <taxon>Acididesulfobacillus</taxon>
    </lineage>
</organism>
<evidence type="ECO:0000313" key="12">
    <source>
        <dbReference type="EMBL" id="CAA7602032.1"/>
    </source>
</evidence>
<dbReference type="PANTHER" id="PTHR10724">
    <property type="entry name" value="30S RIBOSOMAL PROTEIN S1"/>
    <property type="match status" value="1"/>
</dbReference>
<dbReference type="Pfam" id="PF00575">
    <property type="entry name" value="S1"/>
    <property type="match status" value="4"/>
</dbReference>
<keyword evidence="5" id="KW-0694">RNA-binding</keyword>
<dbReference type="CDD" id="cd04465">
    <property type="entry name" value="S1_RPS1_repeat_ec2_hs2"/>
    <property type="match status" value="1"/>
</dbReference>
<evidence type="ECO:0000256" key="3">
    <source>
        <dbReference type="ARBA" id="ARBA00022723"/>
    </source>
</evidence>
<evidence type="ECO:0000256" key="10">
    <source>
        <dbReference type="HAMAP-Rule" id="MF_00191"/>
    </source>
</evidence>
<feature type="binding site" evidence="10">
    <location>
        <position position="217"/>
    </location>
    <ligand>
        <name>isopentenyl diphosphate</name>
        <dbReference type="ChEBI" id="CHEBI:128769"/>
    </ligand>
</feature>
<feature type="binding site" evidence="10">
    <location>
        <position position="39"/>
    </location>
    <ligand>
        <name>isopentenyl diphosphate</name>
        <dbReference type="ChEBI" id="CHEBI:128769"/>
    </ligand>
</feature>
<feature type="binding site" evidence="10">
    <location>
        <position position="215"/>
    </location>
    <ligand>
        <name>(2E)-4-hydroxy-3-methylbut-2-enyl diphosphate</name>
        <dbReference type="ChEBI" id="CHEBI:128753"/>
    </ligand>
</feature>
<feature type="binding site" evidence="10">
    <location>
        <position position="94"/>
    </location>
    <ligand>
        <name>[4Fe-4S] cluster</name>
        <dbReference type="ChEBI" id="CHEBI:49883"/>
    </ligand>
</feature>